<evidence type="ECO:0000256" key="3">
    <source>
        <dbReference type="ARBA" id="ARBA00022679"/>
    </source>
</evidence>
<evidence type="ECO:0000313" key="10">
    <source>
        <dbReference type="EMBL" id="GGO29373.1"/>
    </source>
</evidence>
<dbReference type="Pfam" id="PF01636">
    <property type="entry name" value="APH"/>
    <property type="match status" value="1"/>
</dbReference>
<dbReference type="AlphaFoldDB" id="A0A917YKA7"/>
<evidence type="ECO:0000256" key="6">
    <source>
        <dbReference type="ARBA" id="ARBA00037368"/>
    </source>
</evidence>
<comment type="caution">
    <text evidence="10">The sequence shown here is derived from an EMBL/GenBank/DDBJ whole genome shotgun (WGS) entry which is preliminary data.</text>
</comment>
<organism evidence="10 11">
    <name type="scientific">Gemmobacter aquaticus</name>
    <dbReference type="NCBI Taxonomy" id="490185"/>
    <lineage>
        <taxon>Bacteria</taxon>
        <taxon>Pseudomonadati</taxon>
        <taxon>Pseudomonadota</taxon>
        <taxon>Alphaproteobacteria</taxon>
        <taxon>Rhodobacterales</taxon>
        <taxon>Paracoccaceae</taxon>
        <taxon>Gemmobacter</taxon>
    </lineage>
</organism>
<reference evidence="10 11" key="1">
    <citation type="journal article" date="2014" name="Int. J. Syst. Evol. Microbiol.">
        <title>Complete genome sequence of Corynebacterium casei LMG S-19264T (=DSM 44701T), isolated from a smear-ripened cheese.</title>
        <authorList>
            <consortium name="US DOE Joint Genome Institute (JGI-PGF)"/>
            <person name="Walter F."/>
            <person name="Albersmeier A."/>
            <person name="Kalinowski J."/>
            <person name="Ruckert C."/>
        </authorList>
    </citation>
    <scope>NUCLEOTIDE SEQUENCE [LARGE SCALE GENOMIC DNA]</scope>
    <source>
        <strain evidence="10 11">CGMCC 1.7029</strain>
    </source>
</reference>
<protein>
    <recommendedName>
        <fullName evidence="8">Hydroxylysine kinase</fullName>
        <ecNumber evidence="7">2.7.1.81</ecNumber>
    </recommendedName>
</protein>
<accession>A0A917YKA7</accession>
<dbReference type="SUPFAM" id="SSF56112">
    <property type="entry name" value="Protein kinase-like (PK-like)"/>
    <property type="match status" value="1"/>
</dbReference>
<dbReference type="InterPro" id="IPR002575">
    <property type="entry name" value="Aminoglycoside_PTrfase"/>
</dbReference>
<dbReference type="GO" id="GO:0047992">
    <property type="term" value="F:hydroxylysine kinase activity"/>
    <property type="evidence" value="ECO:0007669"/>
    <property type="project" value="UniProtKB-EC"/>
</dbReference>
<dbReference type="GO" id="GO:0008483">
    <property type="term" value="F:transaminase activity"/>
    <property type="evidence" value="ECO:0007669"/>
    <property type="project" value="UniProtKB-KW"/>
</dbReference>
<dbReference type="Proteomes" id="UP000598196">
    <property type="component" value="Unassembled WGS sequence"/>
</dbReference>
<feature type="domain" description="Aminoglycoside phosphotransferase" evidence="9">
    <location>
        <begin position="66"/>
        <end position="288"/>
    </location>
</feature>
<dbReference type="PANTHER" id="PTHR21064:SF1">
    <property type="entry name" value="HYDROXYLYSINE KINASE"/>
    <property type="match status" value="1"/>
</dbReference>
<keyword evidence="10" id="KW-0032">Aminotransferase</keyword>
<sequence length="348" mass="37691">MPTLNVAPGLAAGGVFLFAARMTGDTPLGSSLNTAPPDLSERESLDLLVRHWGIEGRLDRLTSERDLNWRVSSERGRYVLKFANRQEDPEITRFQNLALQHIAAKDPSLPVPRVIPAADGATEVPLVDGSLMRLLSWVEGRPAHLAPPSSPLRRGVGAMAGRLTRALEGFDHPAAGHHLQWDIKQASSLRALVPDIADDALRQLCAQWLDWFDAIRPGLDALPWQVVHADLNPHNLLTAEDDATVVAGVLDFGDMVRTPRICDLAVAASYQIDPAAPLASLAEVAEGWADSLPLLPKESALLPGLTAIRMVTTIAITSHRAARWPDNATYILRNFPSAKAGILALPRP</sequence>
<keyword evidence="3" id="KW-0808">Transferase</keyword>
<name>A0A917YKA7_9RHOB</name>
<keyword evidence="11" id="KW-1185">Reference proteome</keyword>
<dbReference type="InterPro" id="IPR050249">
    <property type="entry name" value="Pseudomonas-type_ThrB"/>
</dbReference>
<evidence type="ECO:0000256" key="1">
    <source>
        <dbReference type="ARBA" id="ARBA00004496"/>
    </source>
</evidence>
<evidence type="ECO:0000313" key="11">
    <source>
        <dbReference type="Proteomes" id="UP000598196"/>
    </source>
</evidence>
<dbReference type="PANTHER" id="PTHR21064">
    <property type="entry name" value="AMINOGLYCOSIDE PHOSPHOTRANSFERASE DOMAIN-CONTAINING PROTEIN-RELATED"/>
    <property type="match status" value="1"/>
</dbReference>
<comment type="catalytic activity">
    <reaction evidence="5">
        <text>(5R)-5-hydroxy-L-lysine + GTP = (5R)-5-phosphooxy-L-lysine + GDP + H(+)</text>
        <dbReference type="Rhea" id="RHEA:19049"/>
        <dbReference type="ChEBI" id="CHEBI:15378"/>
        <dbReference type="ChEBI" id="CHEBI:37565"/>
        <dbReference type="ChEBI" id="CHEBI:57882"/>
        <dbReference type="ChEBI" id="CHEBI:58189"/>
        <dbReference type="ChEBI" id="CHEBI:58357"/>
        <dbReference type="EC" id="2.7.1.81"/>
    </reaction>
</comment>
<evidence type="ECO:0000256" key="4">
    <source>
        <dbReference type="ARBA" id="ARBA00022777"/>
    </source>
</evidence>
<evidence type="ECO:0000256" key="2">
    <source>
        <dbReference type="ARBA" id="ARBA00022490"/>
    </source>
</evidence>
<dbReference type="GO" id="GO:0005737">
    <property type="term" value="C:cytoplasm"/>
    <property type="evidence" value="ECO:0007669"/>
    <property type="project" value="UniProtKB-SubCell"/>
</dbReference>
<evidence type="ECO:0000259" key="9">
    <source>
        <dbReference type="Pfam" id="PF01636"/>
    </source>
</evidence>
<evidence type="ECO:0000256" key="7">
    <source>
        <dbReference type="ARBA" id="ARBA00038873"/>
    </source>
</evidence>
<evidence type="ECO:0000256" key="5">
    <source>
        <dbReference type="ARBA" id="ARBA00036820"/>
    </source>
</evidence>
<gene>
    <name evidence="10" type="ORF">GCM10010991_13250</name>
</gene>
<dbReference type="InterPro" id="IPR011009">
    <property type="entry name" value="Kinase-like_dom_sf"/>
</dbReference>
<comment type="subcellular location">
    <subcellularLocation>
        <location evidence="1">Cytoplasm</location>
    </subcellularLocation>
</comment>
<evidence type="ECO:0000256" key="8">
    <source>
        <dbReference type="ARBA" id="ARBA00040505"/>
    </source>
</evidence>
<dbReference type="EC" id="2.7.1.81" evidence="7"/>
<proteinExistence type="predicted"/>
<dbReference type="Gene3D" id="3.90.1200.10">
    <property type="match status" value="1"/>
</dbReference>
<dbReference type="EMBL" id="BMLP01000001">
    <property type="protein sequence ID" value="GGO29373.1"/>
    <property type="molecule type" value="Genomic_DNA"/>
</dbReference>
<keyword evidence="4" id="KW-0418">Kinase</keyword>
<comment type="function">
    <text evidence="6">Catalyzes the GTP-dependent phosphorylation of 5-hydroxy-L-lysine.</text>
</comment>
<keyword evidence="2" id="KW-0963">Cytoplasm</keyword>